<dbReference type="RefSeq" id="WP_119882515.1">
    <property type="nucleotide sequence ID" value="NZ_CP032418.1"/>
</dbReference>
<dbReference type="EMBL" id="CP032418">
    <property type="protein sequence ID" value="AYC28771.1"/>
    <property type="molecule type" value="Genomic_DNA"/>
</dbReference>
<keyword evidence="3" id="KW-1185">Reference proteome</keyword>
<evidence type="ECO:0000313" key="3">
    <source>
        <dbReference type="Proteomes" id="UP000265725"/>
    </source>
</evidence>
<dbReference type="KEGG" id="paek:D3873_02375"/>
<dbReference type="AlphaFoldDB" id="A0A385YQL4"/>
<reference evidence="3" key="1">
    <citation type="submission" date="2018-09" db="EMBL/GenBank/DDBJ databases">
        <authorList>
            <person name="Zhu H."/>
        </authorList>
    </citation>
    <scope>NUCLEOTIDE SEQUENCE [LARGE SCALE GENOMIC DNA]</scope>
    <source>
        <strain evidence="3">K2R23-3</strain>
    </source>
</reference>
<dbReference type="Proteomes" id="UP000265725">
    <property type="component" value="Chromosome"/>
</dbReference>
<keyword evidence="1" id="KW-0472">Membrane</keyword>
<accession>A0A385YQL4</accession>
<evidence type="ECO:0000256" key="1">
    <source>
        <dbReference type="SAM" id="Phobius"/>
    </source>
</evidence>
<gene>
    <name evidence="2" type="ORF">D3873_02375</name>
</gene>
<feature type="transmembrane region" description="Helical" evidence="1">
    <location>
        <begin position="59"/>
        <end position="80"/>
    </location>
</feature>
<feature type="transmembrane region" description="Helical" evidence="1">
    <location>
        <begin position="34"/>
        <end position="53"/>
    </location>
</feature>
<keyword evidence="1" id="KW-0812">Transmembrane</keyword>
<organism evidence="2 3">
    <name type="scientific">Paenisporosarcina cavernae</name>
    <dbReference type="NCBI Taxonomy" id="2320858"/>
    <lineage>
        <taxon>Bacteria</taxon>
        <taxon>Bacillati</taxon>
        <taxon>Bacillota</taxon>
        <taxon>Bacilli</taxon>
        <taxon>Bacillales</taxon>
        <taxon>Caryophanaceae</taxon>
        <taxon>Paenisporosarcina</taxon>
    </lineage>
</organism>
<name>A0A385YQL4_9BACL</name>
<keyword evidence="1" id="KW-1133">Transmembrane helix</keyword>
<sequence length="89" mass="9987">MADWEKQAKLRKLQEAKMEELPVSDRAKSLGTGCFLIGLLIAAVFFGMLAVGLLVQHVWLGGILLSIFSVGLLWIVWNLWRAKGNDQFE</sequence>
<evidence type="ECO:0000313" key="2">
    <source>
        <dbReference type="EMBL" id="AYC28771.1"/>
    </source>
</evidence>
<protein>
    <submittedName>
        <fullName evidence="2">Uncharacterized protein</fullName>
    </submittedName>
</protein>
<dbReference type="OrthoDB" id="2455028at2"/>
<proteinExistence type="predicted"/>